<organism evidence="4 5">
    <name type="scientific">Actinocorallia herbida</name>
    <dbReference type="NCBI Taxonomy" id="58109"/>
    <lineage>
        <taxon>Bacteria</taxon>
        <taxon>Bacillati</taxon>
        <taxon>Actinomycetota</taxon>
        <taxon>Actinomycetes</taxon>
        <taxon>Streptosporangiales</taxon>
        <taxon>Thermomonosporaceae</taxon>
        <taxon>Actinocorallia</taxon>
    </lineage>
</organism>
<dbReference type="EMBL" id="RJKE01000001">
    <property type="protein sequence ID" value="ROO87372.1"/>
    <property type="molecule type" value="Genomic_DNA"/>
</dbReference>
<evidence type="ECO:0000256" key="2">
    <source>
        <dbReference type="ARBA" id="ARBA00022737"/>
    </source>
</evidence>
<gene>
    <name evidence="4" type="ORF">EDD29_4974</name>
</gene>
<evidence type="ECO:0000313" key="5">
    <source>
        <dbReference type="Proteomes" id="UP000272400"/>
    </source>
</evidence>
<dbReference type="InterPro" id="IPR001680">
    <property type="entry name" value="WD40_rpt"/>
</dbReference>
<name>A0A3N1D1I0_9ACTN</name>
<dbReference type="AlphaFoldDB" id="A0A3N1D1I0"/>
<dbReference type="Proteomes" id="UP000272400">
    <property type="component" value="Unassembled WGS sequence"/>
</dbReference>
<dbReference type="Gene3D" id="2.130.10.10">
    <property type="entry name" value="YVTN repeat-like/Quinoprotein amine dehydrogenase"/>
    <property type="match status" value="2"/>
</dbReference>
<dbReference type="Pfam" id="PF00400">
    <property type="entry name" value="WD40"/>
    <property type="match status" value="1"/>
</dbReference>
<accession>A0A3N1D1I0</accession>
<feature type="repeat" description="WD" evidence="3">
    <location>
        <begin position="175"/>
        <end position="208"/>
    </location>
</feature>
<keyword evidence="1 3" id="KW-0853">WD repeat</keyword>
<dbReference type="PANTHER" id="PTHR22847">
    <property type="entry name" value="WD40 REPEAT PROTEIN"/>
    <property type="match status" value="1"/>
</dbReference>
<evidence type="ECO:0000256" key="3">
    <source>
        <dbReference type="PROSITE-ProRule" id="PRU00221"/>
    </source>
</evidence>
<dbReference type="SUPFAM" id="SSF82171">
    <property type="entry name" value="DPP6 N-terminal domain-like"/>
    <property type="match status" value="1"/>
</dbReference>
<keyword evidence="5" id="KW-1185">Reference proteome</keyword>
<comment type="caution">
    <text evidence="4">The sequence shown here is derived from an EMBL/GenBank/DDBJ whole genome shotgun (WGS) entry which is preliminary data.</text>
</comment>
<sequence length="286" mass="30934">MFALSKDGGLLANSHQNGDIDIWDTRAQAKKITLRTGEQIDPRRNAVAFSPDLRTLVKVGQTGEGIPSMELWDLGTGTRRAAATGRKGSGSYGLPKIVFGPNGGVLTGPDQGVIDLDTGLHIIEPNQNLPEMGAISKDRLVAAQPGILDTKVKLWDGNDMSRPPTDVGFGVKLDTSIAFSPNGRVLAVTDRHGQIRLWDVQARRTLGPPLTSFYSRSTDWSPIQVVAMAFDSVGTRIMATDDEGRLRTYLIDPAELKAALCAEVGPLSPTDWKSYIPPAVPYRRTC</sequence>
<proteinExistence type="predicted"/>
<reference evidence="4 5" key="1">
    <citation type="submission" date="2018-11" db="EMBL/GenBank/DDBJ databases">
        <title>Sequencing the genomes of 1000 actinobacteria strains.</title>
        <authorList>
            <person name="Klenk H.-P."/>
        </authorList>
    </citation>
    <scope>NUCLEOTIDE SEQUENCE [LARGE SCALE GENOMIC DNA]</scope>
    <source>
        <strain evidence="4 5">DSM 44254</strain>
    </source>
</reference>
<protein>
    <submittedName>
        <fullName evidence="4">Uncharacterized protein</fullName>
    </submittedName>
</protein>
<keyword evidence="2" id="KW-0677">Repeat</keyword>
<dbReference type="InterPro" id="IPR015943">
    <property type="entry name" value="WD40/YVTN_repeat-like_dom_sf"/>
</dbReference>
<dbReference type="PANTHER" id="PTHR22847:SF637">
    <property type="entry name" value="WD REPEAT DOMAIN 5B"/>
    <property type="match status" value="1"/>
</dbReference>
<evidence type="ECO:0000313" key="4">
    <source>
        <dbReference type="EMBL" id="ROO87372.1"/>
    </source>
</evidence>
<dbReference type="PROSITE" id="PS50082">
    <property type="entry name" value="WD_REPEATS_2"/>
    <property type="match status" value="1"/>
</dbReference>
<evidence type="ECO:0000256" key="1">
    <source>
        <dbReference type="ARBA" id="ARBA00022574"/>
    </source>
</evidence>